<evidence type="ECO:0000313" key="1">
    <source>
        <dbReference type="EMBL" id="VVD00216.1"/>
    </source>
</evidence>
<protein>
    <submittedName>
        <fullName evidence="1">Uncharacterized protein</fullName>
    </submittedName>
</protein>
<proteinExistence type="predicted"/>
<evidence type="ECO:0000313" key="2">
    <source>
        <dbReference type="Proteomes" id="UP000324832"/>
    </source>
</evidence>
<accession>A0A5E4QPD2</accession>
<dbReference type="Proteomes" id="UP000324832">
    <property type="component" value="Unassembled WGS sequence"/>
</dbReference>
<organism evidence="1 2">
    <name type="scientific">Leptidea sinapis</name>
    <dbReference type="NCBI Taxonomy" id="189913"/>
    <lineage>
        <taxon>Eukaryota</taxon>
        <taxon>Metazoa</taxon>
        <taxon>Ecdysozoa</taxon>
        <taxon>Arthropoda</taxon>
        <taxon>Hexapoda</taxon>
        <taxon>Insecta</taxon>
        <taxon>Pterygota</taxon>
        <taxon>Neoptera</taxon>
        <taxon>Endopterygota</taxon>
        <taxon>Lepidoptera</taxon>
        <taxon>Glossata</taxon>
        <taxon>Ditrysia</taxon>
        <taxon>Papilionoidea</taxon>
        <taxon>Pieridae</taxon>
        <taxon>Dismorphiinae</taxon>
        <taxon>Leptidea</taxon>
    </lineage>
</organism>
<reference evidence="1 2" key="1">
    <citation type="submission" date="2017-07" db="EMBL/GenBank/DDBJ databases">
        <authorList>
            <person name="Talla V."/>
            <person name="Backstrom N."/>
        </authorList>
    </citation>
    <scope>NUCLEOTIDE SEQUENCE [LARGE SCALE GENOMIC DNA]</scope>
</reference>
<dbReference type="EMBL" id="FZQP02004534">
    <property type="protein sequence ID" value="VVD00216.1"/>
    <property type="molecule type" value="Genomic_DNA"/>
</dbReference>
<sequence length="346" mass="39229">MRWSSRTFSDGEAARPRVTAMSMISGMHRLCRQLYGRPFPIRPLMSSDGTPRYRTEDGVEIFADHLETQLTPNPTTEVQHVETIERQVKNYFESPKAPTEDPVVFSPGKENLFHPLALTTRVRNSPLNLSESSICSIDECQTFLPKTKSLKIFQQNVRSIKRNIDGLLPILIKSNVDWDYIDVSSFTFLDMLAFHGILPAHTFPTHSKTCLDHVLLKTKKNSHCLLQGAKNNNKKLWKTIKEITYSNKPHQCYLELISTPNPQYKINNINQFFTCVGKTLAEKITKNINTQTTPIALKSHPHSFVLFPTNVHEVSTIINNLKLNSAAGLDGIPPEILKTNVSYLSQ</sequence>
<keyword evidence="2" id="KW-1185">Reference proteome</keyword>
<name>A0A5E4QPD2_9NEOP</name>
<gene>
    <name evidence="1" type="ORF">LSINAPIS_LOCUS10904</name>
</gene>
<dbReference type="AlphaFoldDB" id="A0A5E4QPD2"/>